<protein>
    <submittedName>
        <fullName evidence="1">Addiction module antidote protein</fullName>
    </submittedName>
</protein>
<dbReference type="PANTHER" id="PTHR40275:SF1">
    <property type="entry name" value="SSL7038 PROTEIN"/>
    <property type="match status" value="1"/>
</dbReference>
<keyword evidence="2" id="KW-1185">Reference proteome</keyword>
<name>A0ABX5LJ81_9BACT</name>
<reference evidence="1 2" key="1">
    <citation type="submission" date="2018-05" db="EMBL/GenBank/DDBJ databases">
        <title>Animal gut microbial communities from fecal samples from Wisconsin, USA.</title>
        <authorList>
            <person name="Neumann A."/>
        </authorList>
    </citation>
    <scope>NUCLEOTIDE SEQUENCE [LARGE SCALE GENOMIC DNA]</scope>
    <source>
        <strain evidence="1 2">UWS4</strain>
    </source>
</reference>
<dbReference type="Proteomes" id="UP000245523">
    <property type="component" value="Unassembled WGS sequence"/>
</dbReference>
<accession>A0ABX5LJ81</accession>
<sequence length="103" mass="11577">MKKKKVEITKLDVADLLQSEDDVRCFLQEALNENDAELWQKAIGYAARSAGMAKIADAAGLNRESLYKSLKEGAHPRFDTIMKVLNAMQLKLCIMPITKMNFS</sequence>
<dbReference type="RefSeq" id="WP_106199091.1">
    <property type="nucleotide sequence ID" value="NZ_JAXEIU010000027.1"/>
</dbReference>
<dbReference type="PANTHER" id="PTHR40275">
    <property type="entry name" value="SSL7038 PROTEIN"/>
    <property type="match status" value="1"/>
</dbReference>
<proteinExistence type="predicted"/>
<comment type="caution">
    <text evidence="1">The sequence shown here is derived from an EMBL/GenBank/DDBJ whole genome shotgun (WGS) entry which is preliminary data.</text>
</comment>
<evidence type="ECO:0000313" key="2">
    <source>
        <dbReference type="Proteomes" id="UP000245523"/>
    </source>
</evidence>
<organism evidence="1 2">
    <name type="scientific">Hallerella porci</name>
    <dbReference type="NCBI Taxonomy" id="1945871"/>
    <lineage>
        <taxon>Bacteria</taxon>
        <taxon>Pseudomonadati</taxon>
        <taxon>Fibrobacterota</taxon>
        <taxon>Fibrobacteria</taxon>
        <taxon>Fibrobacterales</taxon>
        <taxon>Fibrobacteraceae</taxon>
        <taxon>Hallerella</taxon>
    </lineage>
</organism>
<dbReference type="NCBIfam" id="TIGR02684">
    <property type="entry name" value="dnstrm_HI1420"/>
    <property type="match status" value="1"/>
</dbReference>
<dbReference type="EMBL" id="QGHD01000020">
    <property type="protein sequence ID" value="PWK94763.1"/>
    <property type="molecule type" value="Genomic_DNA"/>
</dbReference>
<evidence type="ECO:0000313" key="1">
    <source>
        <dbReference type="EMBL" id="PWK94763.1"/>
    </source>
</evidence>
<dbReference type="InterPro" id="IPR014057">
    <property type="entry name" value="HI1420"/>
</dbReference>
<dbReference type="Pfam" id="PF21716">
    <property type="entry name" value="dnstrm_HI1420"/>
    <property type="match status" value="1"/>
</dbReference>
<gene>
    <name evidence="1" type="ORF">B0H50_1204</name>
</gene>